<evidence type="ECO:0000256" key="1">
    <source>
        <dbReference type="ARBA" id="ARBA00022491"/>
    </source>
</evidence>
<dbReference type="PRINTS" id="PR00455">
    <property type="entry name" value="HTHTETR"/>
</dbReference>
<dbReference type="InterPro" id="IPR050109">
    <property type="entry name" value="HTH-type_TetR-like_transc_reg"/>
</dbReference>
<dbReference type="Gene3D" id="1.10.10.60">
    <property type="entry name" value="Homeodomain-like"/>
    <property type="match status" value="1"/>
</dbReference>
<keyword evidence="3 5" id="KW-0238">DNA-binding</keyword>
<dbReference type="InterPro" id="IPR036271">
    <property type="entry name" value="Tet_transcr_reg_TetR-rel_C_sf"/>
</dbReference>
<dbReference type="PANTHER" id="PTHR30055:SF175">
    <property type="entry name" value="HTH-TYPE TRANSCRIPTIONAL REPRESSOR KSTR2"/>
    <property type="match status" value="1"/>
</dbReference>
<organism evidence="7 8">
    <name type="scientific">Pseudonocardia zijingensis</name>
    <dbReference type="NCBI Taxonomy" id="153376"/>
    <lineage>
        <taxon>Bacteria</taxon>
        <taxon>Bacillati</taxon>
        <taxon>Actinomycetota</taxon>
        <taxon>Actinomycetes</taxon>
        <taxon>Pseudonocardiales</taxon>
        <taxon>Pseudonocardiaceae</taxon>
        <taxon>Pseudonocardia</taxon>
    </lineage>
</organism>
<dbReference type="EMBL" id="BAAAHP010000075">
    <property type="protein sequence ID" value="GAA0935494.1"/>
    <property type="molecule type" value="Genomic_DNA"/>
</dbReference>
<dbReference type="PANTHER" id="PTHR30055">
    <property type="entry name" value="HTH-TYPE TRANSCRIPTIONAL REGULATOR RUTR"/>
    <property type="match status" value="1"/>
</dbReference>
<gene>
    <name evidence="7" type="ORF">GCM10009559_27010</name>
</gene>
<dbReference type="SUPFAM" id="SSF48498">
    <property type="entry name" value="Tetracyclin repressor-like, C-terminal domain"/>
    <property type="match status" value="1"/>
</dbReference>
<keyword evidence="1" id="KW-0678">Repressor</keyword>
<keyword evidence="4" id="KW-0804">Transcription</keyword>
<proteinExistence type="predicted"/>
<dbReference type="InterPro" id="IPR001647">
    <property type="entry name" value="HTH_TetR"/>
</dbReference>
<dbReference type="Pfam" id="PF17932">
    <property type="entry name" value="TetR_C_24"/>
    <property type="match status" value="1"/>
</dbReference>
<sequence length="219" mass="24470">MRQPAGRSARRTGGERKPREERWAELIEVATQVFYEKGYEAASLQDIADRLGMLKGSLYYYIQSKEDLLFDVISAVHREGLSVIQARADTEGDPLQRLENVIVGHVEHTCRNLVPTTVFLHELSALPPERRQEVLGSEHAYQGVFRGLIELAQKEGLVRADVDPRLAALSVLGATNWVYRWFRPGGEFTPEKIGAQMAEMVIRGIASEKVLSARVAGQA</sequence>
<dbReference type="PROSITE" id="PS50977">
    <property type="entry name" value="HTH_TETR_2"/>
    <property type="match status" value="1"/>
</dbReference>
<dbReference type="Proteomes" id="UP001499967">
    <property type="component" value="Unassembled WGS sequence"/>
</dbReference>
<evidence type="ECO:0000313" key="8">
    <source>
        <dbReference type="Proteomes" id="UP001499967"/>
    </source>
</evidence>
<evidence type="ECO:0000256" key="2">
    <source>
        <dbReference type="ARBA" id="ARBA00023015"/>
    </source>
</evidence>
<keyword evidence="8" id="KW-1185">Reference proteome</keyword>
<reference evidence="7 8" key="1">
    <citation type="journal article" date="2019" name="Int. J. Syst. Evol. Microbiol.">
        <title>The Global Catalogue of Microorganisms (GCM) 10K type strain sequencing project: providing services to taxonomists for standard genome sequencing and annotation.</title>
        <authorList>
            <consortium name="The Broad Institute Genomics Platform"/>
            <consortium name="The Broad Institute Genome Sequencing Center for Infectious Disease"/>
            <person name="Wu L."/>
            <person name="Ma J."/>
        </authorList>
    </citation>
    <scope>NUCLEOTIDE SEQUENCE [LARGE SCALE GENOMIC DNA]</scope>
    <source>
        <strain evidence="7 8">JCM 11117</strain>
    </source>
</reference>
<evidence type="ECO:0000256" key="4">
    <source>
        <dbReference type="ARBA" id="ARBA00023163"/>
    </source>
</evidence>
<evidence type="ECO:0000256" key="5">
    <source>
        <dbReference type="PROSITE-ProRule" id="PRU00335"/>
    </source>
</evidence>
<comment type="caution">
    <text evidence="7">The sequence shown here is derived from an EMBL/GenBank/DDBJ whole genome shotgun (WGS) entry which is preliminary data.</text>
</comment>
<evidence type="ECO:0000313" key="7">
    <source>
        <dbReference type="EMBL" id="GAA0935494.1"/>
    </source>
</evidence>
<feature type="domain" description="HTH tetR-type" evidence="6">
    <location>
        <begin position="20"/>
        <end position="80"/>
    </location>
</feature>
<dbReference type="Pfam" id="PF00440">
    <property type="entry name" value="TetR_N"/>
    <property type="match status" value="1"/>
</dbReference>
<dbReference type="Gene3D" id="1.10.357.10">
    <property type="entry name" value="Tetracycline Repressor, domain 2"/>
    <property type="match status" value="1"/>
</dbReference>
<evidence type="ECO:0000259" key="6">
    <source>
        <dbReference type="PROSITE" id="PS50977"/>
    </source>
</evidence>
<dbReference type="SUPFAM" id="SSF46689">
    <property type="entry name" value="Homeodomain-like"/>
    <property type="match status" value="1"/>
</dbReference>
<keyword evidence="2" id="KW-0805">Transcription regulation</keyword>
<name>A0ABN1Q019_9PSEU</name>
<protein>
    <submittedName>
        <fullName evidence="7">TetR/AcrR family transcriptional regulator</fullName>
    </submittedName>
</protein>
<dbReference type="InterPro" id="IPR041490">
    <property type="entry name" value="KstR2_TetR_C"/>
</dbReference>
<dbReference type="InterPro" id="IPR009057">
    <property type="entry name" value="Homeodomain-like_sf"/>
</dbReference>
<feature type="DNA-binding region" description="H-T-H motif" evidence="5">
    <location>
        <begin position="43"/>
        <end position="62"/>
    </location>
</feature>
<evidence type="ECO:0000256" key="3">
    <source>
        <dbReference type="ARBA" id="ARBA00023125"/>
    </source>
</evidence>
<dbReference type="RefSeq" id="WP_343941692.1">
    <property type="nucleotide sequence ID" value="NZ_BAAAHP010000075.1"/>
</dbReference>
<accession>A0ABN1Q019</accession>